<dbReference type="GeneID" id="94844060"/>
<gene>
    <name evidence="1" type="ORF">TRFO_33911</name>
</gene>
<name>A0A1J4JPY8_9EUKA</name>
<dbReference type="RefSeq" id="XP_068352724.1">
    <property type="nucleotide sequence ID" value="XM_068509356.1"/>
</dbReference>
<organism evidence="1 2">
    <name type="scientific">Tritrichomonas foetus</name>
    <dbReference type="NCBI Taxonomy" id="1144522"/>
    <lineage>
        <taxon>Eukaryota</taxon>
        <taxon>Metamonada</taxon>
        <taxon>Parabasalia</taxon>
        <taxon>Tritrichomonadida</taxon>
        <taxon>Tritrichomonadidae</taxon>
        <taxon>Tritrichomonas</taxon>
    </lineage>
</organism>
<sequence>MIQEDENGLQNSIKLVIEAQQDIKKQLLTEIASLNGESTSIKPSKATLKFYNASVHKIVSDIAAINTSIHKAETIDIPNLHQRIEALAQRKSLIEARITELQSFRENKLSSLLHDKNSDLDNNNNNLDSNPIILNNNESNSKTETNFTQFMADLENEVIRLDEKLAVNSQLTNELRDRLRHSRVGVFGARRAEAMRVWNEEVAAEKRNNLEINRNRRLSCVGLKNPSVPLMMSNVLARRYSAVSKARNIDVNKDLL</sequence>
<accession>A0A1J4JPY8</accession>
<proteinExistence type="predicted"/>
<dbReference type="Proteomes" id="UP000179807">
    <property type="component" value="Unassembled WGS sequence"/>
</dbReference>
<evidence type="ECO:0000313" key="2">
    <source>
        <dbReference type="Proteomes" id="UP000179807"/>
    </source>
</evidence>
<comment type="caution">
    <text evidence="1">The sequence shown here is derived from an EMBL/GenBank/DDBJ whole genome shotgun (WGS) entry which is preliminary data.</text>
</comment>
<dbReference type="AlphaFoldDB" id="A0A1J4JPY8"/>
<evidence type="ECO:0000313" key="1">
    <source>
        <dbReference type="EMBL" id="OHS99587.1"/>
    </source>
</evidence>
<protein>
    <submittedName>
        <fullName evidence="1">Uncharacterized protein</fullName>
    </submittedName>
</protein>
<dbReference type="VEuPathDB" id="TrichDB:TRFO_33911"/>
<dbReference type="EMBL" id="MLAK01000997">
    <property type="protein sequence ID" value="OHS99587.1"/>
    <property type="molecule type" value="Genomic_DNA"/>
</dbReference>
<keyword evidence="2" id="KW-1185">Reference proteome</keyword>
<reference evidence="1" key="1">
    <citation type="submission" date="2016-10" db="EMBL/GenBank/DDBJ databases">
        <authorList>
            <person name="Benchimol M."/>
            <person name="Almeida L.G."/>
            <person name="Vasconcelos A.T."/>
            <person name="Perreira-Neves A."/>
            <person name="Rosa I.A."/>
            <person name="Tasca T."/>
            <person name="Bogo M.R."/>
            <person name="de Souza W."/>
        </authorList>
    </citation>
    <scope>NUCLEOTIDE SEQUENCE [LARGE SCALE GENOMIC DNA]</scope>
    <source>
        <strain evidence="1">K</strain>
    </source>
</reference>